<feature type="transmembrane region" description="Helical" evidence="1">
    <location>
        <begin position="33"/>
        <end position="52"/>
    </location>
</feature>
<keyword evidence="1" id="KW-1133">Transmembrane helix</keyword>
<sequence length="63" mass="7280">MSKKYVKYSIVIGIIAFVLGLVLFLTIDSSSPFIASLIVAFLIFEISFYHLFRKDRHKNKLLN</sequence>
<organism evidence="2 3">
    <name type="scientific">Virgibacillus halodenitrificans</name>
    <name type="common">Bacillus halodenitrificans</name>
    <dbReference type="NCBI Taxonomy" id="1482"/>
    <lineage>
        <taxon>Bacteria</taxon>
        <taxon>Bacillati</taxon>
        <taxon>Bacillota</taxon>
        <taxon>Bacilli</taxon>
        <taxon>Bacillales</taxon>
        <taxon>Bacillaceae</taxon>
        <taxon>Virgibacillus</taxon>
    </lineage>
</organism>
<dbReference type="AlphaFoldDB" id="A0AAC9IZ81"/>
<gene>
    <name evidence="2" type="ORF">BME96_00920</name>
</gene>
<evidence type="ECO:0000256" key="1">
    <source>
        <dbReference type="SAM" id="Phobius"/>
    </source>
</evidence>
<protein>
    <submittedName>
        <fullName evidence="2">Uncharacterized protein</fullName>
    </submittedName>
</protein>
<name>A0AAC9IZ81_VIRHA</name>
<dbReference type="Proteomes" id="UP000182945">
    <property type="component" value="Chromosome"/>
</dbReference>
<keyword evidence="1" id="KW-0472">Membrane</keyword>
<feature type="transmembrane region" description="Helical" evidence="1">
    <location>
        <begin position="5"/>
        <end position="27"/>
    </location>
</feature>
<dbReference type="KEGG" id="vhl:BME96_00920"/>
<accession>A0AAC9IZ81</accession>
<evidence type="ECO:0000313" key="3">
    <source>
        <dbReference type="Proteomes" id="UP000182945"/>
    </source>
</evidence>
<proteinExistence type="predicted"/>
<evidence type="ECO:0000313" key="2">
    <source>
        <dbReference type="EMBL" id="APC46850.1"/>
    </source>
</evidence>
<dbReference type="EMBL" id="CP017962">
    <property type="protein sequence ID" value="APC46850.1"/>
    <property type="molecule type" value="Genomic_DNA"/>
</dbReference>
<reference evidence="2 3" key="1">
    <citation type="submission" date="2016-11" db="EMBL/GenBank/DDBJ databases">
        <title>Complete genome sequencing of Virgibacillus halodenitrificans PDB-F2.</title>
        <authorList>
            <person name="Sun Z."/>
            <person name="Zhou Y."/>
            <person name="Li H."/>
        </authorList>
    </citation>
    <scope>NUCLEOTIDE SEQUENCE [LARGE SCALE GENOMIC DNA]</scope>
    <source>
        <strain evidence="2 3">PDB-F2</strain>
    </source>
</reference>
<keyword evidence="1" id="KW-0812">Transmembrane</keyword>